<feature type="region of interest" description="Disordered" evidence="5">
    <location>
        <begin position="443"/>
        <end position="466"/>
    </location>
</feature>
<dbReference type="EMBL" id="KV460396">
    <property type="protein sequence ID" value="OCA18937.1"/>
    <property type="molecule type" value="Genomic_DNA"/>
</dbReference>
<organism evidence="7">
    <name type="scientific">Xenopus tropicalis</name>
    <name type="common">Western clawed frog</name>
    <name type="synonym">Silurana tropicalis</name>
    <dbReference type="NCBI Taxonomy" id="8364"/>
    <lineage>
        <taxon>Eukaryota</taxon>
        <taxon>Metazoa</taxon>
        <taxon>Chordata</taxon>
        <taxon>Craniata</taxon>
        <taxon>Vertebrata</taxon>
        <taxon>Euteleostomi</taxon>
        <taxon>Amphibia</taxon>
        <taxon>Batrachia</taxon>
        <taxon>Anura</taxon>
        <taxon>Pipoidea</taxon>
        <taxon>Pipidae</taxon>
        <taxon>Xenopodinae</taxon>
        <taxon>Xenopus</taxon>
        <taxon>Silurana</taxon>
    </lineage>
</organism>
<name>A0A1B8Y7G9_XENTR</name>
<reference evidence="7" key="1">
    <citation type="submission" date="2009-11" db="EMBL/GenBank/DDBJ databases">
        <authorList>
            <consortium name="US DOE Joint Genome Institute (JGI-PGF)"/>
            <person name="Ottilar R."/>
            <person name="Schmutz J."/>
            <person name="Salamov A."/>
            <person name="Cheng J.F."/>
            <person name="Lucas S."/>
            <person name="Pitluck S."/>
            <person name="Gundlach H."/>
            <person name="Guo Y."/>
            <person name="Haberer G."/>
            <person name="Nasrallah J."/>
            <person name="Mayer K.F.X."/>
            <person name="van de Peer Y."/>
            <person name="Weigel D."/>
            <person name="Grigoriev I.V."/>
        </authorList>
    </citation>
    <scope>NUCLEOTIDE SEQUENCE</scope>
    <source>
        <strain evidence="7">Nigerian</strain>
    </source>
</reference>
<gene>
    <name evidence="7" type="ORF">XENTR_v900301276mg</name>
</gene>
<keyword evidence="4" id="KW-0325">Glycoprotein</keyword>
<evidence type="ECO:0000256" key="5">
    <source>
        <dbReference type="SAM" id="MobiDB-lite"/>
    </source>
</evidence>
<feature type="domain" description="Ig-like" evidence="6">
    <location>
        <begin position="170"/>
        <end position="227"/>
    </location>
</feature>
<accession>A0A1B8Y7G9</accession>
<feature type="non-terminal residue" evidence="7">
    <location>
        <position position="1"/>
    </location>
</feature>
<dbReference type="InterPro" id="IPR007110">
    <property type="entry name" value="Ig-like_dom"/>
</dbReference>
<protein>
    <recommendedName>
        <fullName evidence="6">Ig-like domain-containing protein</fullName>
    </recommendedName>
</protein>
<feature type="non-terminal residue" evidence="7">
    <location>
        <position position="466"/>
    </location>
</feature>
<evidence type="ECO:0000256" key="4">
    <source>
        <dbReference type="ARBA" id="ARBA00023180"/>
    </source>
</evidence>
<dbReference type="PROSITE" id="PS50835">
    <property type="entry name" value="IG_LIKE"/>
    <property type="match status" value="1"/>
</dbReference>
<evidence type="ECO:0000256" key="1">
    <source>
        <dbReference type="ARBA" id="ARBA00004370"/>
    </source>
</evidence>
<keyword evidence="2" id="KW-0732">Signal</keyword>
<dbReference type="GO" id="GO:0016020">
    <property type="term" value="C:membrane"/>
    <property type="evidence" value="ECO:0007669"/>
    <property type="project" value="UniProtKB-SubCell"/>
</dbReference>
<evidence type="ECO:0000313" key="7">
    <source>
        <dbReference type="EMBL" id="OCA18938.1"/>
    </source>
</evidence>
<dbReference type="SUPFAM" id="SSF48726">
    <property type="entry name" value="Immunoglobulin"/>
    <property type="match status" value="2"/>
</dbReference>
<evidence type="ECO:0000256" key="3">
    <source>
        <dbReference type="ARBA" id="ARBA00023136"/>
    </source>
</evidence>
<evidence type="ECO:0000259" key="6">
    <source>
        <dbReference type="PROSITE" id="PS50835"/>
    </source>
</evidence>
<sequence length="466" mass="51105">AQGEGKVPVSPLPSANSHQRSTGGMGVYFYWTLALLYLHKTVLHAQPCGPTINVSVTEGEQVFLHVNKTDIINVSWDVSNGTSENFFAKMQPGTSMKVIADKYRGRVQEMGNSSLLVSNLSLRDWGTYKANVFSNGGVCQQSYYVRVYRSLSAEDIDIEYNMTSRESCNMTVTCRVEGPDTRLVWNGTAIGRAGAAQQTLHVYNAEPHMIYSCTAQNPVSRATTSLTPWAHCLQGKSVVCEMLAVLDYSYQPAKLILGQSICGGHDCYLLRVVQIGRMLLVRPNLYIHRFIKIKARLGHCRAFTPVLYHTVGNAMLGSVGSSRFVFETFPEMFPRNTPIHSNSERDFAPDGATEGGAARHFYTTSPLSPNPYSISQQRSIIKGELFHFCFTSIIVLLTAPYPSGVVCSQRCCHTHSPERMSAGGGQLKKAACGGAERVKIGTRRREAQAALQQGGERSAAQSLAGQ</sequence>
<reference evidence="7" key="3">
    <citation type="submission" date="2016-05" db="EMBL/GenBank/DDBJ databases">
        <title>WGS assembly of Xenopus tropicalis.</title>
        <authorList>
            <person name="Sessions A."/>
            <person name="Jenkins J."/>
            <person name="Mitros T."/>
            <person name="Lyons J.T."/>
            <person name="Dichmann D.S."/>
            <person name="Robert J."/>
            <person name="Harland R.M."/>
            <person name="Rokhsar D.S."/>
        </authorList>
    </citation>
    <scope>NUCLEOTIDE SEQUENCE</scope>
    <source>
        <strain evidence="7">Nigerian</strain>
    </source>
</reference>
<comment type="subcellular location">
    <subcellularLocation>
        <location evidence="1">Membrane</location>
    </subcellularLocation>
</comment>
<keyword evidence="3" id="KW-0472">Membrane</keyword>
<reference evidence="7" key="2">
    <citation type="journal article" date="2010" name="Science">
        <title>The genome of the Western clawed frog Xenopus tropicalis.</title>
        <authorList>
            <person name="Hellsten U."/>
            <person name="Harland R.M."/>
            <person name="Gilchrist M.J."/>
            <person name="Hendrix D."/>
            <person name="Jurka J."/>
            <person name="Kapitonov V."/>
            <person name="Ovcharenko I."/>
            <person name="Putnam N.H."/>
            <person name="Shu S."/>
            <person name="Taher L."/>
            <person name="Blitz I.L."/>
            <person name="Blumberg B."/>
            <person name="Dichmann D.S."/>
            <person name="Dubchak I."/>
            <person name="Amaya E."/>
            <person name="Detter J.C."/>
            <person name="Fletcher R."/>
            <person name="Gerhard D.S."/>
            <person name="Goodstein D."/>
            <person name="Graves T."/>
            <person name="Grigoriev I.V."/>
            <person name="Grimwood J."/>
            <person name="Kawashima T."/>
            <person name="Lindquist E."/>
            <person name="Lucas S.M."/>
            <person name="Mead P.E."/>
            <person name="Mitros T."/>
            <person name="Ogino H."/>
            <person name="Ohta Y."/>
            <person name="Poliakov A.V."/>
            <person name="Pollet N."/>
            <person name="Robert J."/>
            <person name="Salamov A."/>
            <person name="Sater A.K."/>
            <person name="Schmutz J."/>
            <person name="Terry A."/>
            <person name="Vize P.D."/>
            <person name="Warren W.C."/>
            <person name="Wells D."/>
            <person name="Wills A."/>
            <person name="Wilson R.K."/>
            <person name="Zimmerman L.B."/>
            <person name="Zorn A.M."/>
            <person name="Grainger R."/>
            <person name="Grammer T."/>
            <person name="Khokha M.K."/>
            <person name="Richardson P.M."/>
            <person name="Rokhsar D.S."/>
        </authorList>
    </citation>
    <scope>NUCLEOTIDE SEQUENCE [LARGE SCALE GENOMIC DNA]</scope>
    <source>
        <strain evidence="7">Nigerian</strain>
    </source>
</reference>
<dbReference type="Gene3D" id="2.60.40.10">
    <property type="entry name" value="Immunoglobulins"/>
    <property type="match status" value="2"/>
</dbReference>
<evidence type="ECO:0000256" key="2">
    <source>
        <dbReference type="ARBA" id="ARBA00022729"/>
    </source>
</evidence>
<dbReference type="InterPro" id="IPR015631">
    <property type="entry name" value="CD2/SLAM_rcpt"/>
</dbReference>
<dbReference type="PANTHER" id="PTHR12080:SF55">
    <property type="entry name" value="LYMPHOCYTE FUNCTION-ASSOCIATED ANTIGEN 3"/>
    <property type="match status" value="1"/>
</dbReference>
<dbReference type="PANTHER" id="PTHR12080">
    <property type="entry name" value="SIGNALING LYMPHOCYTIC ACTIVATION MOLECULE"/>
    <property type="match status" value="1"/>
</dbReference>
<dbReference type="InterPro" id="IPR036179">
    <property type="entry name" value="Ig-like_dom_sf"/>
</dbReference>
<dbReference type="EMBL" id="KV460396">
    <property type="protein sequence ID" value="OCA18938.1"/>
    <property type="molecule type" value="Genomic_DNA"/>
</dbReference>
<proteinExistence type="predicted"/>
<dbReference type="AlphaFoldDB" id="A0A1B8Y7G9"/>
<dbReference type="InterPro" id="IPR013783">
    <property type="entry name" value="Ig-like_fold"/>
</dbReference>